<organism evidence="1 2">
    <name type="scientific">Trichomonas vaginalis (strain ATCC PRA-98 / G3)</name>
    <dbReference type="NCBI Taxonomy" id="412133"/>
    <lineage>
        <taxon>Eukaryota</taxon>
        <taxon>Metamonada</taxon>
        <taxon>Parabasalia</taxon>
        <taxon>Trichomonadida</taxon>
        <taxon>Trichomonadidae</taxon>
        <taxon>Trichomonas</taxon>
    </lineage>
</organism>
<dbReference type="InterPro" id="IPR016024">
    <property type="entry name" value="ARM-type_fold"/>
</dbReference>
<name>A2FB97_TRIV3</name>
<proteinExistence type="predicted"/>
<dbReference type="RefSeq" id="XP_001310757.1">
    <property type="nucleotide sequence ID" value="XM_001310756.1"/>
</dbReference>
<dbReference type="Proteomes" id="UP000001542">
    <property type="component" value="Unassembled WGS sequence"/>
</dbReference>
<dbReference type="VEuPathDB" id="TrichDB:TVAGG3_0995690"/>
<reference evidence="1" key="2">
    <citation type="journal article" date="2007" name="Science">
        <title>Draft genome sequence of the sexually transmitted pathogen Trichomonas vaginalis.</title>
        <authorList>
            <person name="Carlton J.M."/>
            <person name="Hirt R.P."/>
            <person name="Silva J.C."/>
            <person name="Delcher A.L."/>
            <person name="Schatz M."/>
            <person name="Zhao Q."/>
            <person name="Wortman J.R."/>
            <person name="Bidwell S.L."/>
            <person name="Alsmark U.C.M."/>
            <person name="Besteiro S."/>
            <person name="Sicheritz-Ponten T."/>
            <person name="Noel C.J."/>
            <person name="Dacks J.B."/>
            <person name="Foster P.G."/>
            <person name="Simillion C."/>
            <person name="Van de Peer Y."/>
            <person name="Miranda-Saavedra D."/>
            <person name="Barton G.J."/>
            <person name="Westrop G.D."/>
            <person name="Mueller S."/>
            <person name="Dessi D."/>
            <person name="Fiori P.L."/>
            <person name="Ren Q."/>
            <person name="Paulsen I."/>
            <person name="Zhang H."/>
            <person name="Bastida-Corcuera F.D."/>
            <person name="Simoes-Barbosa A."/>
            <person name="Brown M.T."/>
            <person name="Hayes R.D."/>
            <person name="Mukherjee M."/>
            <person name="Okumura C.Y."/>
            <person name="Schneider R."/>
            <person name="Smith A.J."/>
            <person name="Vanacova S."/>
            <person name="Villalvazo M."/>
            <person name="Haas B.J."/>
            <person name="Pertea M."/>
            <person name="Feldblyum T.V."/>
            <person name="Utterback T.R."/>
            <person name="Shu C.L."/>
            <person name="Osoegawa K."/>
            <person name="de Jong P.J."/>
            <person name="Hrdy I."/>
            <person name="Horvathova L."/>
            <person name="Zubacova Z."/>
            <person name="Dolezal P."/>
            <person name="Malik S.B."/>
            <person name="Logsdon J.M. Jr."/>
            <person name="Henze K."/>
            <person name="Gupta A."/>
            <person name="Wang C.C."/>
            <person name="Dunne R.L."/>
            <person name="Upcroft J.A."/>
            <person name="Upcroft P."/>
            <person name="White O."/>
            <person name="Salzberg S.L."/>
            <person name="Tang P."/>
            <person name="Chiu C.-H."/>
            <person name="Lee Y.-S."/>
            <person name="Embley T.M."/>
            <person name="Coombs G.H."/>
            <person name="Mottram J.C."/>
            <person name="Tachezy J."/>
            <person name="Fraser-Liggett C.M."/>
            <person name="Johnson P.J."/>
        </authorList>
    </citation>
    <scope>NUCLEOTIDE SEQUENCE [LARGE SCALE GENOMIC DNA]</scope>
    <source>
        <strain evidence="1">G3</strain>
    </source>
</reference>
<dbReference type="EMBL" id="DS113699">
    <property type="protein sequence ID" value="EAX97827.1"/>
    <property type="molecule type" value="Genomic_DNA"/>
</dbReference>
<keyword evidence="2" id="KW-1185">Reference proteome</keyword>
<reference evidence="1" key="1">
    <citation type="submission" date="2006-10" db="EMBL/GenBank/DDBJ databases">
        <authorList>
            <person name="Amadeo P."/>
            <person name="Zhao Q."/>
            <person name="Wortman J."/>
            <person name="Fraser-Liggett C."/>
            <person name="Carlton J."/>
        </authorList>
    </citation>
    <scope>NUCLEOTIDE SEQUENCE</scope>
    <source>
        <strain evidence="1">G3</strain>
    </source>
</reference>
<dbReference type="InParanoid" id="A2FB97"/>
<evidence type="ECO:0000313" key="2">
    <source>
        <dbReference type="Proteomes" id="UP000001542"/>
    </source>
</evidence>
<dbReference type="VEuPathDB" id="TrichDB:TVAG_411890"/>
<protein>
    <submittedName>
        <fullName evidence="1">Uncharacterized protein</fullName>
    </submittedName>
</protein>
<dbReference type="KEGG" id="tva:4755615"/>
<evidence type="ECO:0000313" key="1">
    <source>
        <dbReference type="EMBL" id="EAX97827.1"/>
    </source>
</evidence>
<accession>A2FB97</accession>
<dbReference type="AlphaFoldDB" id="A2FB97"/>
<sequence>MNIEELLLVSFRGNNEEVFEAQNQLLSLPLNESVLISFLNIISNTKNDELLRTAAVIRIKQILFDNIQLIFQDSISNILKQWIVDIFQTKIYELIPSILEISRIVVQKLFFTENWPDFPQISLPSIALVWSLLSYFKFNTDPQLDPSFITDFLQIYTQSINELSITDKTLLFRCASYISILNLPEFFQYDHNSLSLWISQIDSIIHNENIEDEDFVHFAFKFYSQIVDYEDFVSFEEVFKILNKAIEVTRLTNNAILLHYSFSLIKRCLKRSDIFQHISMEEIITQFILPSFEFTEYDFNLAEYYPKEFALSNFVFDSEIYDRKNLAAYLSFSLCKYPGYADLLFNIAQQNMSLDNIIIYLQGIITVINKINKEIVSQFINQTFELCLSEDPLIKSCYFALLTHIHGIELDSSIICACLESINDEHIYTGFYALSAFCSLLQESSEETVKMIVENYKDNIEGILEIFLNNLSMFGSNIMLRNSNTLIRAFNEYIIPYLEEFCCGVNQMLPDLLLNVKEDFYMIDYAMEDFKDFINSINAFIDDNSLIYIDFISSIMSIYDEFDDEYSAKGCLIDFIELLISKISTFSNDIFEIIHPIFNIDDEFNMESIVCLCRTLLIRMKEINDFYSELIDFVFNVAAKFESKNEDIAIDCLYSLIMTTRNEDIYNYILNNLGKWEANDKIYDLISSLIICNPTAIYQMLYEMINQKIEFLQSAAILKLLPIIDSEDIKLNYLIIITENIKQDVKNSNVDSIDFEENKLENICKELHGILSNLKMNNSTLFDKYNEATFPFMEETLQKYI</sequence>
<gene>
    <name evidence="1" type="ORF">TVAG_411890</name>
</gene>
<dbReference type="SUPFAM" id="SSF48371">
    <property type="entry name" value="ARM repeat"/>
    <property type="match status" value="1"/>
</dbReference>